<organism evidence="2">
    <name type="scientific">Oryza sativa subsp. japonica</name>
    <name type="common">Rice</name>
    <dbReference type="NCBI Taxonomy" id="39947"/>
    <lineage>
        <taxon>Eukaryota</taxon>
        <taxon>Viridiplantae</taxon>
        <taxon>Streptophyta</taxon>
        <taxon>Embryophyta</taxon>
        <taxon>Tracheophyta</taxon>
        <taxon>Spermatophyta</taxon>
        <taxon>Magnoliopsida</taxon>
        <taxon>Liliopsida</taxon>
        <taxon>Poales</taxon>
        <taxon>Poaceae</taxon>
        <taxon>BOP clade</taxon>
        <taxon>Oryzoideae</taxon>
        <taxon>Oryzeae</taxon>
        <taxon>Oryzinae</taxon>
        <taxon>Oryza</taxon>
        <taxon>Oryza sativa</taxon>
    </lineage>
</organism>
<dbReference type="AlphaFoldDB" id="Q7F436"/>
<evidence type="ECO:0000256" key="1">
    <source>
        <dbReference type="SAM" id="MobiDB-lite"/>
    </source>
</evidence>
<evidence type="ECO:0000313" key="2">
    <source>
        <dbReference type="EMBL" id="BAC06261.1"/>
    </source>
</evidence>
<feature type="region of interest" description="Disordered" evidence="1">
    <location>
        <begin position="30"/>
        <end position="51"/>
    </location>
</feature>
<protein>
    <submittedName>
        <fullName evidence="2">p0696G06.18 protein</fullName>
    </submittedName>
</protein>
<feature type="compositionally biased region" description="Basic and acidic residues" evidence="1">
    <location>
        <begin position="35"/>
        <end position="45"/>
    </location>
</feature>
<feature type="compositionally biased region" description="Polar residues" evidence="1">
    <location>
        <begin position="168"/>
        <end position="179"/>
    </location>
</feature>
<reference evidence="2" key="1">
    <citation type="submission" date="2001-02" db="EMBL/GenBank/DDBJ databases">
        <title>Oryza sativa nipponbare(GA3) genomic DNA, chromosome 1, PAC clone:P0696G06.</title>
        <authorList>
            <person name="Sasaki T."/>
            <person name="Matsumoto T."/>
            <person name="Yamamoto K."/>
        </authorList>
    </citation>
    <scope>NUCLEOTIDE SEQUENCE</scope>
</reference>
<gene>
    <name evidence="2" type="primary">P0696G06.18</name>
</gene>
<proteinExistence type="predicted"/>
<dbReference type="EMBL" id="AP003316">
    <property type="protein sequence ID" value="BAC06261.1"/>
    <property type="molecule type" value="Genomic_DNA"/>
</dbReference>
<name>Q7F436_ORYSJ</name>
<sequence>MAFDPHGHTHTPGHPPLAAARVIVNQPRRVASTRAADKSAPEKGKFACQESPISGKGPLWAAGPPKPLAEGTFYFERRPYLSPLVDFRSIDKLGDEPFGLYRLASHRLDGEPLGLCRLAWGFALGAPFGFSRCLMNLDGFSRFRVVFVVVVVPDSTSSRTRTVRDFPNGQQQSPASTRI</sequence>
<accession>Q7F436</accession>
<feature type="region of interest" description="Disordered" evidence="1">
    <location>
        <begin position="159"/>
        <end position="179"/>
    </location>
</feature>